<protein>
    <submittedName>
        <fullName evidence="2">Uncharacterized protein</fullName>
    </submittedName>
</protein>
<dbReference type="AlphaFoldDB" id="A0A915K103"/>
<reference evidence="2" key="1">
    <citation type="submission" date="2022-11" db="UniProtKB">
        <authorList>
            <consortium name="WormBaseParasite"/>
        </authorList>
    </citation>
    <scope>IDENTIFICATION</scope>
</reference>
<name>A0A915K103_ROMCU</name>
<dbReference type="WBParaSite" id="nRc.2.0.1.t31528-RA">
    <property type="protein sequence ID" value="nRc.2.0.1.t31528-RA"/>
    <property type="gene ID" value="nRc.2.0.1.g31528"/>
</dbReference>
<evidence type="ECO:0000313" key="2">
    <source>
        <dbReference type="WBParaSite" id="nRc.2.0.1.t31528-RA"/>
    </source>
</evidence>
<proteinExistence type="predicted"/>
<keyword evidence="1" id="KW-1185">Reference proteome</keyword>
<sequence>MTSVTAVALALLRLTRAPRY</sequence>
<evidence type="ECO:0000313" key="1">
    <source>
        <dbReference type="Proteomes" id="UP000887565"/>
    </source>
</evidence>
<organism evidence="1 2">
    <name type="scientific">Romanomermis culicivorax</name>
    <name type="common">Nematode worm</name>
    <dbReference type="NCBI Taxonomy" id="13658"/>
    <lineage>
        <taxon>Eukaryota</taxon>
        <taxon>Metazoa</taxon>
        <taxon>Ecdysozoa</taxon>
        <taxon>Nematoda</taxon>
        <taxon>Enoplea</taxon>
        <taxon>Dorylaimia</taxon>
        <taxon>Mermithida</taxon>
        <taxon>Mermithoidea</taxon>
        <taxon>Mermithidae</taxon>
        <taxon>Romanomermis</taxon>
    </lineage>
</organism>
<dbReference type="Proteomes" id="UP000887565">
    <property type="component" value="Unplaced"/>
</dbReference>
<accession>A0A915K103</accession>